<dbReference type="InterPro" id="IPR003607">
    <property type="entry name" value="HD/PDEase_dom"/>
</dbReference>
<dbReference type="PROSITE" id="PS51845">
    <property type="entry name" value="PDEASE_I_2"/>
    <property type="match status" value="1"/>
</dbReference>
<dbReference type="GeneID" id="94431627"/>
<feature type="region of interest" description="Disordered" evidence="4">
    <location>
        <begin position="1242"/>
        <end position="1303"/>
    </location>
</feature>
<feature type="compositionally biased region" description="Pro residues" evidence="4">
    <location>
        <begin position="1261"/>
        <end position="1276"/>
    </location>
</feature>
<dbReference type="InterPro" id="IPR002073">
    <property type="entry name" value="PDEase_catalytic_dom"/>
</dbReference>
<feature type="region of interest" description="Disordered" evidence="4">
    <location>
        <begin position="1046"/>
        <end position="1088"/>
    </location>
</feature>
<dbReference type="GO" id="GO:0007165">
    <property type="term" value="P:signal transduction"/>
    <property type="evidence" value="ECO:0007669"/>
    <property type="project" value="InterPro"/>
</dbReference>
<feature type="transmembrane region" description="Helical" evidence="5">
    <location>
        <begin position="817"/>
        <end position="833"/>
    </location>
</feature>
<evidence type="ECO:0000256" key="5">
    <source>
        <dbReference type="SAM" id="Phobius"/>
    </source>
</evidence>
<dbReference type="PROSITE" id="PS00126">
    <property type="entry name" value="PDEASE_I_1"/>
    <property type="match status" value="1"/>
</dbReference>
<keyword evidence="5" id="KW-1133">Transmembrane helix</keyword>
<feature type="compositionally biased region" description="Basic and acidic residues" evidence="4">
    <location>
        <begin position="222"/>
        <end position="233"/>
    </location>
</feature>
<dbReference type="Proteomes" id="UP000221165">
    <property type="component" value="Unassembled WGS sequence"/>
</dbReference>
<protein>
    <recommendedName>
        <fullName evidence="3">Phosphodiesterase</fullName>
        <ecNumber evidence="3">3.1.4.-</ecNumber>
    </recommendedName>
</protein>
<dbReference type="SMART" id="SM00471">
    <property type="entry name" value="HDc"/>
    <property type="match status" value="1"/>
</dbReference>
<sequence length="1537" mass="170404">MQIPSLETIEIESLELDEVDNEDGEEESEERHSSSPIPCYPPSSSSSSFSSSLSDLSTHCKKKTPSNTQRSGQGCYYVNYRSTTGNDRRCVSQPSPSASFSRPGSDHSIGLDLAQFKKHRNQCISQEKDRSVDHTDRLSPLSQQGDISHDRDLSIDERDDNSNDPSSGRKAKERNDNKATSTTKKRRWKLFDTASFVFAFLSQRKKDSAKDSKVSGHPKFPSHADRTRRHDTGTTHTTATTLEERDSSFRHCHTGKTFTRSSSFCSDACKEDDGSSFVLSKTSSSSSILLFDSRTLFSPSMVHAQPMIRGMSDSSATPPLDGGRSLSSSSAALPLASSSPPAVISSTQHFSPTDQGSPCPPQDSSEGPHKQWKNSSRPMQLTREDFDAKGASNSPSSPPPNLAVCIDGGPRETAFPLDGRQDLHRDRRQRTSGERESEREEEGEEKEEEKDKKEGGENCCDVVLSVPALKGDDDERHISYPTDSTAYGGDVHINQQGRQDQEKKKKKGTTFQAASDFWLKRNPCVLFCDQSPCDERKDDDYDFYYGSRTRRRRRKQFGWRISRIFESLRMGSAQAFSEEDERLYVEEILHFSCMQSIPVSLSILIIYIFYAVPRMMSVWNQIFFATHPSLTHIFFHDAETADKLFHPKAYTPHRSLNPTDSQGGSSPMPPDPASYTASLISFIFWSGSCLSVLLFVAISVFGTKMKNYEKTVCITTTIHFISIAFAECFQVLRLSFFYSSFYEHASRSEHPEASPNPPNHHIDTSSSSSLSSLPAFLSSAFARSEPSPPPPASSSSPSLFIFEGIGEEWSALIPDNVVLQFVFLIAIDFIYCIRIQFSQWIHLSCVGITLLLCIIVTIAITTLPTYRLASLWGQGIIACFVLICFHLATIALESERRRNFLHFELARKRVADLQRKIIGATEGKVAVVRLITSLKNMGTHLCNLHEDVSPDMAAEIEQLEALRLECLGIVTSSDNLYAVRTDLLPAEVLQMLQLHSHNGVFSTSTTDLNSQSLSLKDNGGRTRFLIDGEIIAPSFKELSHDLFLGPPDSRRASDTPHLFPRSPRNISIAGGTSGGVSKGSGCVSSLPVSPRGGPAASAVAASVPVSPRESSSIPAAPPSLSLEAKKARFSWSSSSAPPRHLPRPPLVEGVEVLTHVGTFWPIDMFKLNRQCEGNALVHVGNQLLQPFMASGYLQCDQNTLLEFLYSLQKLYKTENPYHSQIHGAMVAHLSLSAAHLLELFRPKPGGGNEEEPHIGSSASPCSPPSTLPTTSPPRTSPTPTSRTHHGDKTTGQNGLPSSTDPAKTSALLNHELSLLIAALGHDVGHPGRSNNFLINTSSNLSLVYNDKSVLENYHSCLTFYTLSLKSCNIFKDKSLSEYRTIRKQIIELILSTDMSQHFETITRVAARRESPDFDFREREDDRLLIMSVCIKTADIGHCALDWEQHEMWSKRVAEEFFSQGDEEKRLGLAVSPLCDRLQQDQLPKNQANFIELLFLPLVNHLGAIAPDEKFAHTVIARAKQNALTWKSKLKTSTEVRH</sequence>
<dbReference type="Gene3D" id="1.10.1300.10">
    <property type="entry name" value="3'5'-cyclic nucleotide phosphodiesterase, catalytic domain"/>
    <property type="match status" value="1"/>
</dbReference>
<feature type="compositionally biased region" description="Low complexity" evidence="4">
    <location>
        <begin position="325"/>
        <end position="342"/>
    </location>
</feature>
<feature type="compositionally biased region" description="Low complexity" evidence="4">
    <location>
        <begin position="34"/>
        <end position="57"/>
    </location>
</feature>
<feature type="region of interest" description="Disordered" evidence="4">
    <location>
        <begin position="309"/>
        <end position="457"/>
    </location>
</feature>
<reference evidence="7 8" key="1">
    <citation type="journal article" date="2017" name="Int. J. Parasitol.">
        <title>The genome of the protozoan parasite Cystoisospora suis and a reverse vaccinology approach to identify vaccine candidates.</title>
        <authorList>
            <person name="Palmieri N."/>
            <person name="Shrestha A."/>
            <person name="Ruttkowski B."/>
            <person name="Beck T."/>
            <person name="Vogl C."/>
            <person name="Tomley F."/>
            <person name="Blake D.P."/>
            <person name="Joachim A."/>
        </authorList>
    </citation>
    <scope>NUCLEOTIDE SEQUENCE [LARGE SCALE GENOMIC DNA]</scope>
    <source>
        <strain evidence="7 8">Wien I</strain>
    </source>
</reference>
<evidence type="ECO:0000256" key="3">
    <source>
        <dbReference type="RuleBase" id="RU363067"/>
    </source>
</evidence>
<dbReference type="Pfam" id="PF00233">
    <property type="entry name" value="PDEase_I"/>
    <property type="match status" value="1"/>
</dbReference>
<name>A0A2C6KN32_9APIC</name>
<dbReference type="PANTHER" id="PTHR11347">
    <property type="entry name" value="CYCLIC NUCLEOTIDE PHOSPHODIESTERASE"/>
    <property type="match status" value="1"/>
</dbReference>
<feature type="transmembrane region" description="Helical" evidence="5">
    <location>
        <begin position="588"/>
        <end position="610"/>
    </location>
</feature>
<evidence type="ECO:0000256" key="4">
    <source>
        <dbReference type="SAM" id="MobiDB-lite"/>
    </source>
</evidence>
<evidence type="ECO:0000259" key="6">
    <source>
        <dbReference type="PROSITE" id="PS51845"/>
    </source>
</evidence>
<feature type="compositionally biased region" description="Basic and acidic residues" evidence="4">
    <location>
        <begin position="147"/>
        <end position="156"/>
    </location>
</feature>
<feature type="compositionally biased region" description="Acidic residues" evidence="4">
    <location>
        <begin position="9"/>
        <end position="28"/>
    </location>
</feature>
<evidence type="ECO:0000313" key="7">
    <source>
        <dbReference type="EMBL" id="PHJ17892.1"/>
    </source>
</evidence>
<evidence type="ECO:0000256" key="2">
    <source>
        <dbReference type="ARBA" id="ARBA00022801"/>
    </source>
</evidence>
<dbReference type="RefSeq" id="XP_067919606.1">
    <property type="nucleotide sequence ID" value="XM_068068416.1"/>
</dbReference>
<feature type="compositionally biased region" description="Low complexity" evidence="4">
    <location>
        <begin position="1079"/>
        <end position="1088"/>
    </location>
</feature>
<feature type="region of interest" description="Disordered" evidence="4">
    <location>
        <begin position="123"/>
        <end position="184"/>
    </location>
</feature>
<dbReference type="InterPro" id="IPR036971">
    <property type="entry name" value="PDEase_catalytic_dom_sf"/>
</dbReference>
<keyword evidence="2 3" id="KW-0378">Hydrolase</keyword>
<dbReference type="InterPro" id="IPR023174">
    <property type="entry name" value="PDEase_CS"/>
</dbReference>
<comment type="similarity">
    <text evidence="3">Belongs to the cyclic nucleotide phosphodiesterase family.</text>
</comment>
<feature type="transmembrane region" description="Helical" evidence="5">
    <location>
        <begin position="872"/>
        <end position="892"/>
    </location>
</feature>
<evidence type="ECO:0000313" key="8">
    <source>
        <dbReference type="Proteomes" id="UP000221165"/>
    </source>
</evidence>
<keyword evidence="5" id="KW-0812">Transmembrane</keyword>
<feature type="compositionally biased region" description="Polar residues" evidence="4">
    <location>
        <begin position="1289"/>
        <end position="1302"/>
    </location>
</feature>
<organism evidence="7 8">
    <name type="scientific">Cystoisospora suis</name>
    <dbReference type="NCBI Taxonomy" id="483139"/>
    <lineage>
        <taxon>Eukaryota</taxon>
        <taxon>Sar</taxon>
        <taxon>Alveolata</taxon>
        <taxon>Apicomplexa</taxon>
        <taxon>Conoidasida</taxon>
        <taxon>Coccidia</taxon>
        <taxon>Eucoccidiorida</taxon>
        <taxon>Eimeriorina</taxon>
        <taxon>Sarcocystidae</taxon>
        <taxon>Cystoisospora</taxon>
    </lineage>
</organism>
<feature type="compositionally biased region" description="Polar residues" evidence="4">
    <location>
        <begin position="344"/>
        <end position="356"/>
    </location>
</feature>
<accession>A0A2C6KN32</accession>
<feature type="transmembrane region" description="Helical" evidence="5">
    <location>
        <begin position="840"/>
        <end position="860"/>
    </location>
</feature>
<dbReference type="GO" id="GO:0046872">
    <property type="term" value="F:metal ion binding"/>
    <property type="evidence" value="ECO:0007669"/>
    <property type="project" value="UniProtKB-KW"/>
</dbReference>
<proteinExistence type="inferred from homology"/>
<feature type="region of interest" description="Disordered" evidence="4">
    <location>
        <begin position="749"/>
        <end position="768"/>
    </location>
</feature>
<feature type="compositionally biased region" description="Basic and acidic residues" evidence="4">
    <location>
        <begin position="419"/>
        <end position="438"/>
    </location>
</feature>
<keyword evidence="8" id="KW-1185">Reference proteome</keyword>
<dbReference type="CDD" id="cd00077">
    <property type="entry name" value="HDc"/>
    <property type="match status" value="1"/>
</dbReference>
<gene>
    <name evidence="7" type="ORF">CSUI_008282</name>
</gene>
<dbReference type="VEuPathDB" id="ToxoDB:CSUI_008282"/>
<comment type="cofactor">
    <cofactor evidence="3">
        <name>a divalent metal cation</name>
        <dbReference type="ChEBI" id="CHEBI:60240"/>
    </cofactor>
    <text evidence="3">Binds 2 divalent metal cations per subunit. Site 1 may preferentially bind zinc ions, while site 2 has a preference for magnesium and/or manganese ions.</text>
</comment>
<feature type="region of interest" description="Disordered" evidence="4">
    <location>
        <begin position="471"/>
        <end position="506"/>
    </location>
</feature>
<evidence type="ECO:0000256" key="1">
    <source>
        <dbReference type="ARBA" id="ARBA00022723"/>
    </source>
</evidence>
<feature type="compositionally biased region" description="Polar residues" evidence="4">
    <location>
        <begin position="92"/>
        <end position="102"/>
    </location>
</feature>
<feature type="region of interest" description="Disordered" evidence="4">
    <location>
        <begin position="1"/>
        <end position="106"/>
    </location>
</feature>
<dbReference type="EMBL" id="MIGC01004595">
    <property type="protein sequence ID" value="PHJ17892.1"/>
    <property type="molecule type" value="Genomic_DNA"/>
</dbReference>
<dbReference type="OrthoDB" id="189220at2759"/>
<feature type="compositionally biased region" description="Basic and acidic residues" evidence="4">
    <location>
        <begin position="126"/>
        <end position="137"/>
    </location>
</feature>
<keyword evidence="1 3" id="KW-0479">Metal-binding</keyword>
<dbReference type="GO" id="GO:0004114">
    <property type="term" value="F:3',5'-cyclic-nucleotide phosphodiesterase activity"/>
    <property type="evidence" value="ECO:0007669"/>
    <property type="project" value="InterPro"/>
</dbReference>
<comment type="caution">
    <text evidence="7">The sequence shown here is derived from an EMBL/GenBank/DDBJ whole genome shotgun (WGS) entry which is preliminary data.</text>
</comment>
<feature type="compositionally biased region" description="Acidic residues" evidence="4">
    <location>
        <begin position="439"/>
        <end position="448"/>
    </location>
</feature>
<feature type="region of interest" description="Disordered" evidence="4">
    <location>
        <begin position="207"/>
        <end position="242"/>
    </location>
</feature>
<dbReference type="EC" id="3.1.4.-" evidence="3"/>
<keyword evidence="5" id="KW-0472">Membrane</keyword>
<feature type="transmembrane region" description="Helical" evidence="5">
    <location>
        <begin position="675"/>
        <end position="700"/>
    </location>
</feature>
<dbReference type="SUPFAM" id="SSF109604">
    <property type="entry name" value="HD-domain/PDEase-like"/>
    <property type="match status" value="1"/>
</dbReference>
<feature type="domain" description="PDEase" evidence="6">
    <location>
        <begin position="1139"/>
        <end position="1532"/>
    </location>
</feature>